<evidence type="ECO:0000313" key="1">
    <source>
        <dbReference type="EMBL" id="CAF0954164.1"/>
    </source>
</evidence>
<comment type="caution">
    <text evidence="1">The sequence shown here is derived from an EMBL/GenBank/DDBJ whole genome shotgun (WGS) entry which is preliminary data.</text>
</comment>
<organism evidence="1 3">
    <name type="scientific">Adineta steineri</name>
    <dbReference type="NCBI Taxonomy" id="433720"/>
    <lineage>
        <taxon>Eukaryota</taxon>
        <taxon>Metazoa</taxon>
        <taxon>Spiralia</taxon>
        <taxon>Gnathifera</taxon>
        <taxon>Rotifera</taxon>
        <taxon>Eurotatoria</taxon>
        <taxon>Bdelloidea</taxon>
        <taxon>Adinetida</taxon>
        <taxon>Adinetidae</taxon>
        <taxon>Adineta</taxon>
    </lineage>
</organism>
<dbReference type="EMBL" id="CAJNOE010000129">
    <property type="protein sequence ID" value="CAF0954164.1"/>
    <property type="molecule type" value="Genomic_DNA"/>
</dbReference>
<sequence length="589" mass="68441">MNFESLANELLLDIFDYYSAIDLLRTFFGLNIRINNLIGKYFQSRVMDFRSMSKHDFDIICRDYLPSFFDSVSAIHLSDDGATPHQLSCFLSHSISFHQFTHLRSLTLHCGPCKSVQKSILSELCHLSSDLTYLSLTFDDKPYFHEEESILSFVDSIWSLPNLTKCYLCIEDLPVSTGVSLSLEDLIIKRGSYSLDKISLLFKHTPHLRNLTIPSVQLNSDNQIELPVVSSLNMLNTIFIASEENMVTKFVQKMPNLCHLTFRTFGFCIDGHQLKEIIGQHLPKLKVLEFRMSLTPDRHLDIKTQVDRLLEPFQNPFWIDEHRWFIQCHWITNISSVYLYTLPYAFDYFDFHQSLQSKSTLIYDDDFYQSYNHVHDLIVHSPLEQNHLDLINIRFNNVRYLLIDSLLNNHFLSIIPNLNHLVYLDISIFSNDPRYKSQLQNLLKRAPRLYSLRFGTGMSPSKFCEKLAINLRSSSVRRLILRDVRRQWYNNLQCALLSHSLLGEQCEILEVDVENEACIYDLVDSMVNLRALYVRSWITSANSATANAAGFVPYYDNNEVIKTFVMITDEEENPDALLTDGTSTRFFDL</sequence>
<protein>
    <recommendedName>
        <fullName evidence="4">F-box domain-containing protein</fullName>
    </recommendedName>
</protein>
<evidence type="ECO:0000313" key="2">
    <source>
        <dbReference type="EMBL" id="CAF3990805.1"/>
    </source>
</evidence>
<accession>A0A814DG32</accession>
<proteinExistence type="predicted"/>
<evidence type="ECO:0000313" key="3">
    <source>
        <dbReference type="Proteomes" id="UP000663860"/>
    </source>
</evidence>
<dbReference type="InterPro" id="IPR032675">
    <property type="entry name" value="LRR_dom_sf"/>
</dbReference>
<evidence type="ECO:0008006" key="4">
    <source>
        <dbReference type="Google" id="ProtNLM"/>
    </source>
</evidence>
<dbReference type="AlphaFoldDB" id="A0A814DG32"/>
<name>A0A814DG32_9BILA</name>
<dbReference type="SUPFAM" id="SSF52047">
    <property type="entry name" value="RNI-like"/>
    <property type="match status" value="1"/>
</dbReference>
<dbReference type="Proteomes" id="UP000663868">
    <property type="component" value="Unassembled WGS sequence"/>
</dbReference>
<dbReference type="Proteomes" id="UP000663860">
    <property type="component" value="Unassembled WGS sequence"/>
</dbReference>
<gene>
    <name evidence="1" type="ORF">IZO911_LOCUS15177</name>
    <name evidence="2" type="ORF">KXQ929_LOCUS27893</name>
</gene>
<dbReference type="Gene3D" id="3.80.10.10">
    <property type="entry name" value="Ribonuclease Inhibitor"/>
    <property type="match status" value="1"/>
</dbReference>
<reference evidence="1" key="1">
    <citation type="submission" date="2021-02" db="EMBL/GenBank/DDBJ databases">
        <authorList>
            <person name="Nowell W R."/>
        </authorList>
    </citation>
    <scope>NUCLEOTIDE SEQUENCE</scope>
</reference>
<dbReference type="EMBL" id="CAJOBB010002692">
    <property type="protein sequence ID" value="CAF3990805.1"/>
    <property type="molecule type" value="Genomic_DNA"/>
</dbReference>